<accession>A0ABQ0K0Y3</accession>
<name>A0ABQ0K0Y3_9BACT</name>
<evidence type="ECO:0000313" key="2">
    <source>
        <dbReference type="Proteomes" id="UP000032309"/>
    </source>
</evidence>
<dbReference type="EMBL" id="BAFN01000001">
    <property type="protein sequence ID" value="GAN34573.1"/>
    <property type="molecule type" value="Genomic_DNA"/>
</dbReference>
<comment type="caution">
    <text evidence="1">The sequence shown here is derived from an EMBL/GenBank/DDBJ whole genome shotgun (WGS) entry which is preliminary data.</text>
</comment>
<dbReference type="Proteomes" id="UP000032309">
    <property type="component" value="Unassembled WGS sequence"/>
</dbReference>
<dbReference type="RefSeq" id="WP_052564566.1">
    <property type="nucleotide sequence ID" value="NZ_BAFN01000001.1"/>
</dbReference>
<evidence type="ECO:0000313" key="1">
    <source>
        <dbReference type="EMBL" id="GAN34573.1"/>
    </source>
</evidence>
<organism evidence="1 2">
    <name type="scientific">Candidatus Brocadia sinica JPN1</name>
    <dbReference type="NCBI Taxonomy" id="1197129"/>
    <lineage>
        <taxon>Bacteria</taxon>
        <taxon>Pseudomonadati</taxon>
        <taxon>Planctomycetota</taxon>
        <taxon>Candidatus Brocadiia</taxon>
        <taxon>Candidatus Brocadiales</taxon>
        <taxon>Candidatus Brocadiaceae</taxon>
        <taxon>Candidatus Brocadia</taxon>
    </lineage>
</organism>
<protein>
    <submittedName>
        <fullName evidence="1">Uncharacterized protein</fullName>
    </submittedName>
</protein>
<keyword evidence="2" id="KW-1185">Reference proteome</keyword>
<sequence length="963" mass="107607">MTKNTISHHQQDLLALLAGVSGHFEVTSPQDERSIQSLQETLARVLPGEDITTIKTSFFSVENSDLFFTDTIAPHQLTRLQELAGRGLKEAGGADLRVFVREVPVRSTQMKGSVPLWAGGAALEKTIGPFHSKDGRKIWFDFFRIERLIALYLEGRPDPAILFNVSLLRKFIIHTLPPVIEPLTKYKLLPDSVWVNSEIFAPNAPAGFYTGLKIKHGEIALSAHPHIINSKLTISPNTIVTVKLELDQPAVTDADPASPYGIDARKATLELPKQLSFHFSGNGGAIDEIADNLQWSVYGHTAHFTWNRQFAPTYGPVLNRVLIPYICSENSLAVNNCQSPFNTVSETASIQRSAWALPAAQVDVTKPPPAAGIGGIAIQCNKGLTAKWNGLQGGEVNLSNPYVLCDAGRISITDLQAGNLYCNQEYALWKDDLNPFASSVKLQYTNAFPFLYNALANGTEALLAFANTNPLLDRPVTVSGQALDIHSKNSVLLDKEPRFPDLIALEYTVQATFKTKHAAQKDADLALPLELPITIPPAQIPKNASAGIALSPYVRNEKYSATELRRRFLWIEFEEPVKDTKDTYFARILAYAPDQLISNNHPELLIASEEPAFPVDPEYIRVITPNQSNDNAGLDAMQPMEKATDSDRHYLLPLPPGLHSESPEMFGFFTYEFRVGHYRYNDTTAHHKKDENVWSTAQGRFGRVLRATGIQHPAPTLTCTVNRDEEKLYVSAPYAVAVHKGKNIISDPPRTELWCLLYAQVKQADNQDFRNILLDDKMLDWNVRVEHDKRVDWAAVYTDEQRMTLKRVAIRNWKDELDYGNFRHVYQLADITTVNKDATKYGTVIWSNNGINQLLALYGLPPDSPLSVLCVEMLPQITNLYDHVNSLDSEEVQRNLKSTVTSENFLSEGIIKEEMAIRKKAMQSVNLSESKPLSNNLGHYRILRTSPLTEVPFVCCTECKQQN</sequence>
<reference evidence="2" key="1">
    <citation type="journal article" date="2015" name="Genome Announc.">
        <title>Draft Genome Sequence of an Anaerobic Ammonium-Oxidizing Bacterium, "Candidatus Brocadia sinica".</title>
        <authorList>
            <person name="Oshiki M."/>
            <person name="Shinyako-Hata K."/>
            <person name="Satoh H."/>
            <person name="Okabe S."/>
        </authorList>
    </citation>
    <scope>NUCLEOTIDE SEQUENCE [LARGE SCALE GENOMIC DNA]</scope>
    <source>
        <strain evidence="2">JPN1</strain>
    </source>
</reference>
<proteinExistence type="predicted"/>
<gene>
    <name evidence="1" type="ORF">BROSI_A3111</name>
</gene>